<protein>
    <submittedName>
        <fullName evidence="1">Uncharacterized protein</fullName>
    </submittedName>
</protein>
<keyword evidence="2" id="KW-1185">Reference proteome</keyword>
<accession>A0A1E5H6D8</accession>
<sequence length="103" mass="12228">MNHHNHNLNIHYSLPDEYWERLAKLYEEMPQWSGYLNGVPTWFANERNEQIIEVSVEPSGLQFYALLPDEEWAAWFNLFKEKATTVLGFEVGEPEDGIEFFYV</sequence>
<dbReference type="RefSeq" id="WP_069661804.1">
    <property type="nucleotide sequence ID" value="NZ_JBHUJJ010000001.1"/>
</dbReference>
<dbReference type="Proteomes" id="UP000095094">
    <property type="component" value="Unassembled WGS sequence"/>
</dbReference>
<proteinExistence type="predicted"/>
<dbReference type="AlphaFoldDB" id="A0A1E5H6D8"/>
<comment type="caution">
    <text evidence="1">The sequence shown here is derived from an EMBL/GenBank/DDBJ whole genome shotgun (WGS) entry which is preliminary data.</text>
</comment>
<dbReference type="EMBL" id="MIJY01000001">
    <property type="protein sequence ID" value="OEG20494.1"/>
    <property type="molecule type" value="Genomic_DNA"/>
</dbReference>
<organism evidence="1 2">
    <name type="scientific">Enterococcus termitis</name>
    <dbReference type="NCBI Taxonomy" id="332950"/>
    <lineage>
        <taxon>Bacteria</taxon>
        <taxon>Bacillati</taxon>
        <taxon>Bacillota</taxon>
        <taxon>Bacilli</taxon>
        <taxon>Lactobacillales</taxon>
        <taxon>Enterococcaceae</taxon>
        <taxon>Enterococcus</taxon>
    </lineage>
</organism>
<evidence type="ECO:0000313" key="2">
    <source>
        <dbReference type="Proteomes" id="UP000095094"/>
    </source>
</evidence>
<evidence type="ECO:0000313" key="1">
    <source>
        <dbReference type="EMBL" id="OEG20494.1"/>
    </source>
</evidence>
<reference evidence="2" key="1">
    <citation type="submission" date="2016-09" db="EMBL/GenBank/DDBJ databases">
        <authorList>
            <person name="Gulvik C.A."/>
        </authorList>
    </citation>
    <scope>NUCLEOTIDE SEQUENCE [LARGE SCALE GENOMIC DNA]</scope>
    <source>
        <strain evidence="2">LMG 8895</strain>
    </source>
</reference>
<name>A0A1E5H6D8_9ENTE</name>
<gene>
    <name evidence="1" type="ORF">BCR25_01350</name>
</gene>
<dbReference type="OrthoDB" id="1930967at2"/>